<dbReference type="Pfam" id="PF03906">
    <property type="entry name" value="Phage_T7_tail"/>
    <property type="match status" value="1"/>
</dbReference>
<dbReference type="EMBL" id="MT711887">
    <property type="protein sequence ID" value="QNJ57264.1"/>
    <property type="molecule type" value="Genomic_DNA"/>
</dbReference>
<keyword evidence="4" id="KW-1227">Viral tail protein</keyword>
<dbReference type="Pfam" id="PF05662">
    <property type="entry name" value="YadA_stalk"/>
    <property type="match status" value="1"/>
</dbReference>
<keyword evidence="2" id="KW-0945">Host-virus interaction</keyword>
<evidence type="ECO:0000313" key="14">
    <source>
        <dbReference type="EMBL" id="QNJ57264.1"/>
    </source>
</evidence>
<dbReference type="GO" id="GO:0098671">
    <property type="term" value="P:adhesion receptor-mediated virion attachment to host cell"/>
    <property type="evidence" value="ECO:0007669"/>
    <property type="project" value="UniProtKB-KW"/>
</dbReference>
<name>A0A7G8LJ42_9CAUD</name>
<dbReference type="GO" id="GO:0019867">
    <property type="term" value="C:outer membrane"/>
    <property type="evidence" value="ECO:0007669"/>
    <property type="project" value="InterPro"/>
</dbReference>
<dbReference type="SUPFAM" id="SSF101967">
    <property type="entry name" value="Adhesin YadA, collagen-binding domain"/>
    <property type="match status" value="1"/>
</dbReference>
<evidence type="ECO:0000256" key="7">
    <source>
        <dbReference type="ARBA" id="ARBA00023165"/>
    </source>
</evidence>
<dbReference type="GO" id="GO:0098015">
    <property type="term" value="C:virus tail"/>
    <property type="evidence" value="ECO:0007669"/>
    <property type="project" value="UniProtKB-KW"/>
</dbReference>
<dbReference type="InterPro" id="IPR008635">
    <property type="entry name" value="Coiled_stalk_dom"/>
</dbReference>
<keyword evidence="8" id="KW-1160">Virus entry into host cell</keyword>
<evidence type="ECO:0000256" key="1">
    <source>
        <dbReference type="ARBA" id="ARBA00004328"/>
    </source>
</evidence>
<dbReference type="InterPro" id="IPR012334">
    <property type="entry name" value="Pectin_lyas_fold"/>
</dbReference>
<evidence type="ECO:0000256" key="11">
    <source>
        <dbReference type="ARBA" id="ARBA00035731"/>
    </source>
</evidence>
<evidence type="ECO:0000256" key="8">
    <source>
        <dbReference type="ARBA" id="ARBA00023296"/>
    </source>
</evidence>
<evidence type="ECO:0000256" key="5">
    <source>
        <dbReference type="ARBA" id="ARBA00022804"/>
    </source>
</evidence>
<dbReference type="InterPro" id="IPR005604">
    <property type="entry name" value="Phage_T7_tail_fibre-like_N"/>
</dbReference>
<evidence type="ECO:0000256" key="4">
    <source>
        <dbReference type="ARBA" id="ARBA00022732"/>
    </source>
</evidence>
<protein>
    <recommendedName>
        <fullName evidence="10">Probable tail spike protein</fullName>
    </recommendedName>
</protein>
<keyword evidence="7" id="KW-1233">Viral attachment to host adhesion receptor</keyword>
<dbReference type="Proteomes" id="UP000515980">
    <property type="component" value="Segment"/>
</dbReference>
<gene>
    <name evidence="14" type="ORF">Stalingrad_43</name>
</gene>
<evidence type="ECO:0000259" key="12">
    <source>
        <dbReference type="Pfam" id="PF03906"/>
    </source>
</evidence>
<organism evidence="14 15">
    <name type="scientific">Pseudomonas phage Stalingrad</name>
    <dbReference type="NCBI Taxonomy" id="2762287"/>
    <lineage>
        <taxon>Viruses</taxon>
        <taxon>Duplodnaviria</taxon>
        <taxon>Heunggongvirae</taxon>
        <taxon>Uroviricota</taxon>
        <taxon>Caudoviricetes</taxon>
        <taxon>Autographivirales</taxon>
        <taxon>Autotranscriptaviridae</taxon>
        <taxon>Studiervirinae</taxon>
        <taxon>Troedvirus</taxon>
        <taxon>Troedvirus stalingrad</taxon>
    </lineage>
</organism>
<dbReference type="Gene3D" id="2.160.20.10">
    <property type="entry name" value="Single-stranded right-handed beta-helix, Pectin lyase-like"/>
    <property type="match status" value="1"/>
</dbReference>
<reference evidence="14 15" key="1">
    <citation type="submission" date="2020-07" db="EMBL/GenBank/DDBJ databases">
        <authorList>
            <person name="Rupe E.O."/>
            <person name="Bordelon E."/>
            <person name="Abraham A."/>
            <person name="Temple L."/>
            <person name="McNeal J."/>
        </authorList>
    </citation>
    <scope>NUCLEOTIDE SEQUENCE [LARGE SCALE GENOMIC DNA]</scope>
</reference>
<comment type="similarity">
    <text evidence="9">In the N-terminal section; belongs to the Teseptimavirus fiber family.</text>
</comment>
<evidence type="ECO:0000256" key="10">
    <source>
        <dbReference type="ARBA" id="ARBA00035728"/>
    </source>
</evidence>
<evidence type="ECO:0000256" key="2">
    <source>
        <dbReference type="ARBA" id="ARBA00022581"/>
    </source>
</evidence>
<keyword evidence="5" id="KW-1161">Viral attachment to host cell</keyword>
<evidence type="ECO:0000256" key="3">
    <source>
        <dbReference type="ARBA" id="ARBA00022717"/>
    </source>
</evidence>
<dbReference type="InterPro" id="IPR011049">
    <property type="entry name" value="Serralysin-like_metalloprot_C"/>
</dbReference>
<dbReference type="SUPFAM" id="SSF51126">
    <property type="entry name" value="Pectin lyase-like"/>
    <property type="match status" value="1"/>
</dbReference>
<proteinExistence type="inferred from homology"/>
<keyword evidence="11" id="KW-1238">Degradation of host capsule during virus entry</keyword>
<keyword evidence="3" id="KW-1235">Degradation of host cell envelope components during virus entry</keyword>
<keyword evidence="15" id="KW-1185">Reference proteome</keyword>
<dbReference type="GO" id="GO:0098994">
    <property type="term" value="P:symbiont entry into host cell via disruption of host cell envelope"/>
    <property type="evidence" value="ECO:0007669"/>
    <property type="project" value="UniProtKB-KW"/>
</dbReference>
<feature type="domain" description="Bacteriophage T7 tail fibre protein-like N-terminal" evidence="12">
    <location>
        <begin position="12"/>
        <end position="127"/>
    </location>
</feature>
<feature type="domain" description="Trimeric autotransporter adhesin YadA-like stalk" evidence="13">
    <location>
        <begin position="131"/>
        <end position="163"/>
    </location>
</feature>
<evidence type="ECO:0000259" key="13">
    <source>
        <dbReference type="Pfam" id="PF05662"/>
    </source>
</evidence>
<evidence type="ECO:0000313" key="15">
    <source>
        <dbReference type="Proteomes" id="UP000515980"/>
    </source>
</evidence>
<dbReference type="GO" id="GO:0098996">
    <property type="term" value="P:symbiont entry into host cell via disruption of host cell glycocalyx"/>
    <property type="evidence" value="ECO:0007669"/>
    <property type="project" value="UniProtKB-KW"/>
</dbReference>
<comment type="subcellular location">
    <subcellularLocation>
        <location evidence="1">Virion</location>
    </subcellularLocation>
</comment>
<keyword evidence="6" id="KW-0946">Virion</keyword>
<evidence type="ECO:0000256" key="6">
    <source>
        <dbReference type="ARBA" id="ARBA00022844"/>
    </source>
</evidence>
<dbReference type="Gene3D" id="2.150.10.10">
    <property type="entry name" value="Serralysin-like metalloprotease, C-terminal"/>
    <property type="match status" value="1"/>
</dbReference>
<dbReference type="InterPro" id="IPR011050">
    <property type="entry name" value="Pectin_lyase_fold/virulence"/>
</dbReference>
<accession>A0A7G8LJ42</accession>
<sequence>MKTILTYLFRTDRTYVVSFEYLTRRFVKVFLLGQNGKRELILGTDFKFISSTEIQTTLAWPNGEPWETLEIRRVTSATDRLVDFNDGSILRANDLNVSQLQAIHIAEEARDSAADNLSVDRDGNYDARNRRIVNLAAGQDDRDAVNMEQIRDIRNTIGETWRALKPSPGPLQPATRDNGEPLQLGDTWMESTSGVSFVYGPSGWRAVNVDMTLLGGPDGAALIGVQFTKKSAPIRTLADYIAASEVNIWLHADRVTERPDPLNPDTWDWTPAFQYAADLGGSVFAPAGRYIISTVLMGKSLRINCEPGVVFYQKDGSIRKVNMWSQGTSMFEQMGPATTFEVTGTWTYDGNVANQEQVEPIGGFAKCFSSAQDTQTGASRMILSNGTFVRGSYGYVIVRGDDVRRRWRFDLILDNCRMFATLHGKGKGDPETPTALGYSPTYVMVMDYVRVHTNNFQCHFDKPVDARNYAPTGILGTFYGTDYQQSGECQIYMAGITYARGMGRGGPNWDGTWTNNGIGVFDVYGNGESFHVERVIAEDCHVMVMRAKASINEFRCDSFRLIRCRGGIQVSPSSTGPCRAIVAIRNGEAIDSTLPCVEVNGTSWEDSIPQATVEGIYSLNADNRNSLSRPASVLIYNAKQVTLSNVRVMSPQVGAGIEINDCEQIRVENSTAQNVPTIGLLTRGQNRSISIDGFTARNVAGGAGVNVQSTGGRLRLVNIETSNTKDYSILINTDQRQVELIGSYAEQISGLSRAFYAKSGFDRLEGCKVGANVSTPVLSATGARNVIISCAWLPFIGWGGSSAPAVGTYNKGDILLNAFPATGNPRGFRCITGGTPGVWEQF</sequence>
<evidence type="ECO:0000256" key="9">
    <source>
        <dbReference type="ARBA" id="ARBA00035636"/>
    </source>
</evidence>